<dbReference type="Proteomes" id="UP001473302">
    <property type="component" value="Unassembled WGS sequence"/>
</dbReference>
<dbReference type="PANTHER" id="PTHR43840">
    <property type="entry name" value="MITOCHONDRIAL METAL TRANSPORTER 1-RELATED"/>
    <property type="match status" value="1"/>
</dbReference>
<dbReference type="EMBL" id="BAABUK010000006">
    <property type="protein sequence ID" value="GAA5810020.1"/>
    <property type="molecule type" value="Genomic_DNA"/>
</dbReference>
<sequence>MWRAHKLAKNPYVIARYSMSLHKPFQIRPSKPITTEPTQDFATLLQHSSKKGMRVTWIGFVSNVGLTISKGTAGVLMNSASLLADATHSFSDLLSDFVTLYTFKMSRKVPDSIYPYGYGKYETIGSLSVSALLMAGGAGIGFHSFDLLLNTMDGTHNTSELDPNAAWFALGSVLVKEWLYRITLKVGRSERSDVLIANAWHHRSDAYSSFVALIAIGGTYAGIPIFDPLGGMLVSCMILKSGSEIMWSSSRELLDKSISESELDEIKNIVASVKDKNILDFYSIRGRKFGPFHHLDLTLQLNPNLPIYQAHAIEQSVRLAIKQKCSHVQEVIIHIDAEKQSRHF</sequence>
<evidence type="ECO:0000256" key="2">
    <source>
        <dbReference type="ARBA" id="ARBA00022448"/>
    </source>
</evidence>
<dbReference type="InterPro" id="IPR050291">
    <property type="entry name" value="CDF_Transporter"/>
</dbReference>
<comment type="caution">
    <text evidence="9">The sequence shown here is derived from an EMBL/GenBank/DDBJ whole genome shotgun (WGS) entry which is preliminary data.</text>
</comment>
<dbReference type="InterPro" id="IPR027469">
    <property type="entry name" value="Cation_efflux_TMD_sf"/>
</dbReference>
<dbReference type="SUPFAM" id="SSF161111">
    <property type="entry name" value="Cation efflux protein transmembrane domain-like"/>
    <property type="match status" value="1"/>
</dbReference>
<evidence type="ECO:0000259" key="7">
    <source>
        <dbReference type="Pfam" id="PF01545"/>
    </source>
</evidence>
<dbReference type="InterPro" id="IPR058533">
    <property type="entry name" value="Cation_efflux_TM"/>
</dbReference>
<feature type="transmembrane region" description="Helical" evidence="6">
    <location>
        <begin position="124"/>
        <end position="145"/>
    </location>
</feature>
<proteinExistence type="predicted"/>
<evidence type="ECO:0000256" key="5">
    <source>
        <dbReference type="ARBA" id="ARBA00023136"/>
    </source>
</evidence>
<accession>A0ABP9YT62</accession>
<evidence type="ECO:0000313" key="9">
    <source>
        <dbReference type="EMBL" id="GAA5810020.1"/>
    </source>
</evidence>
<dbReference type="Gene3D" id="1.20.1510.10">
    <property type="entry name" value="Cation efflux protein transmembrane domain"/>
    <property type="match status" value="1"/>
</dbReference>
<evidence type="ECO:0000256" key="3">
    <source>
        <dbReference type="ARBA" id="ARBA00022692"/>
    </source>
</evidence>
<feature type="domain" description="Cation efflux protein transmembrane" evidence="7">
    <location>
        <begin position="57"/>
        <end position="254"/>
    </location>
</feature>
<feature type="transmembrane region" description="Helical" evidence="6">
    <location>
        <begin position="205"/>
        <end position="223"/>
    </location>
</feature>
<evidence type="ECO:0000256" key="6">
    <source>
        <dbReference type="SAM" id="Phobius"/>
    </source>
</evidence>
<evidence type="ECO:0000256" key="4">
    <source>
        <dbReference type="ARBA" id="ARBA00022989"/>
    </source>
</evidence>
<gene>
    <name evidence="9" type="ORF">MFLAVUS_003435</name>
</gene>
<comment type="subcellular location">
    <subcellularLocation>
        <location evidence="1">Membrane</location>
        <topology evidence="1">Multi-pass membrane protein</topology>
    </subcellularLocation>
</comment>
<evidence type="ECO:0000313" key="10">
    <source>
        <dbReference type="Proteomes" id="UP001473302"/>
    </source>
</evidence>
<dbReference type="NCBIfam" id="TIGR01297">
    <property type="entry name" value="CDF"/>
    <property type="match status" value="1"/>
</dbReference>
<keyword evidence="5 6" id="KW-0472">Membrane</keyword>
<keyword evidence="4 6" id="KW-1133">Transmembrane helix</keyword>
<evidence type="ECO:0000259" key="8">
    <source>
        <dbReference type="Pfam" id="PF16916"/>
    </source>
</evidence>
<dbReference type="PANTHER" id="PTHR43840:SF15">
    <property type="entry name" value="MITOCHONDRIAL METAL TRANSPORTER 1-RELATED"/>
    <property type="match status" value="1"/>
</dbReference>
<keyword evidence="3 6" id="KW-0812">Transmembrane</keyword>
<keyword evidence="2" id="KW-0813">Transport</keyword>
<protein>
    <recommendedName>
        <fullName evidence="11">Cation efflux protein cytoplasmic domain-containing protein</fullName>
    </recommendedName>
</protein>
<name>A0ABP9YT62_9FUNG</name>
<dbReference type="Pfam" id="PF01545">
    <property type="entry name" value="Cation_efflux"/>
    <property type="match status" value="1"/>
</dbReference>
<organism evidence="9 10">
    <name type="scientific">Mucor flavus</name>
    <dbReference type="NCBI Taxonomy" id="439312"/>
    <lineage>
        <taxon>Eukaryota</taxon>
        <taxon>Fungi</taxon>
        <taxon>Fungi incertae sedis</taxon>
        <taxon>Mucoromycota</taxon>
        <taxon>Mucoromycotina</taxon>
        <taxon>Mucoromycetes</taxon>
        <taxon>Mucorales</taxon>
        <taxon>Mucorineae</taxon>
        <taxon>Mucoraceae</taxon>
        <taxon>Mucor</taxon>
    </lineage>
</organism>
<reference evidence="9 10" key="1">
    <citation type="submission" date="2024-04" db="EMBL/GenBank/DDBJ databases">
        <title>genome sequences of Mucor flavus KT1a and Helicostylum pulchrum KT1b strains isolated from the surface of a dry-aged beef.</title>
        <authorList>
            <person name="Toyotome T."/>
            <person name="Hosono M."/>
            <person name="Torimaru M."/>
            <person name="Fukuda K."/>
            <person name="Mikami N."/>
        </authorList>
    </citation>
    <scope>NUCLEOTIDE SEQUENCE [LARGE SCALE GENOMIC DNA]</scope>
    <source>
        <strain evidence="9 10">KT1a</strain>
    </source>
</reference>
<keyword evidence="10" id="KW-1185">Reference proteome</keyword>
<feature type="domain" description="Cation efflux protein cytoplasmic" evidence="8">
    <location>
        <begin position="259"/>
        <end position="337"/>
    </location>
</feature>
<dbReference type="SUPFAM" id="SSF160240">
    <property type="entry name" value="Cation efflux protein cytoplasmic domain-like"/>
    <property type="match status" value="1"/>
</dbReference>
<evidence type="ECO:0000256" key="1">
    <source>
        <dbReference type="ARBA" id="ARBA00004141"/>
    </source>
</evidence>
<evidence type="ECO:0008006" key="11">
    <source>
        <dbReference type="Google" id="ProtNLM"/>
    </source>
</evidence>
<dbReference type="Pfam" id="PF16916">
    <property type="entry name" value="ZT_dimer"/>
    <property type="match status" value="1"/>
</dbReference>
<dbReference type="Gene3D" id="3.30.70.1350">
    <property type="entry name" value="Cation efflux protein, cytoplasmic domain"/>
    <property type="match status" value="1"/>
</dbReference>
<dbReference type="InterPro" id="IPR027470">
    <property type="entry name" value="Cation_efflux_CTD"/>
</dbReference>
<dbReference type="InterPro" id="IPR002524">
    <property type="entry name" value="Cation_efflux"/>
</dbReference>
<dbReference type="InterPro" id="IPR036837">
    <property type="entry name" value="Cation_efflux_CTD_sf"/>
</dbReference>